<reference evidence="1" key="1">
    <citation type="submission" date="2021-11" db="EMBL/GenBank/DDBJ databases">
        <authorList>
            <consortium name="Genoscope - CEA"/>
            <person name="William W."/>
        </authorList>
    </citation>
    <scope>NUCLEOTIDE SEQUENCE</scope>
</reference>
<sequence>MAVGDVIDAKDSEGRWFDSRIVAIEGDRVKVHYNGWSSRWDCSFDRNDESIQPHLTHTDDWRRLRIGDELEIRGTGERALWYKGFVKEVDGSRVLVSSHKPNVDRQWLETSSEHICKLGSHIMPHRDNIPGAGPAS</sequence>
<protein>
    <recommendedName>
        <fullName evidence="3">Agenet domain-containing protein</fullName>
    </recommendedName>
</protein>
<comment type="caution">
    <text evidence="1">The sequence shown here is derived from an EMBL/GenBank/DDBJ whole genome shotgun (WGS) entry which is preliminary data.</text>
</comment>
<dbReference type="SUPFAM" id="SSF54160">
    <property type="entry name" value="Chromo domain-like"/>
    <property type="match status" value="1"/>
</dbReference>
<evidence type="ECO:0000313" key="2">
    <source>
        <dbReference type="Proteomes" id="UP000789595"/>
    </source>
</evidence>
<dbReference type="InterPro" id="IPR016197">
    <property type="entry name" value="Chromo-like_dom_sf"/>
</dbReference>
<keyword evidence="2" id="KW-1185">Reference proteome</keyword>
<dbReference type="CDD" id="cd20104">
    <property type="entry name" value="MBT_PHF20L1-like"/>
    <property type="match status" value="1"/>
</dbReference>
<dbReference type="Proteomes" id="UP000789595">
    <property type="component" value="Unassembled WGS sequence"/>
</dbReference>
<proteinExistence type="predicted"/>
<organism evidence="1 2">
    <name type="scientific">Pelagomonas calceolata</name>
    <dbReference type="NCBI Taxonomy" id="35677"/>
    <lineage>
        <taxon>Eukaryota</taxon>
        <taxon>Sar</taxon>
        <taxon>Stramenopiles</taxon>
        <taxon>Ochrophyta</taxon>
        <taxon>Pelagophyceae</taxon>
        <taxon>Pelagomonadales</taxon>
        <taxon>Pelagomonadaceae</taxon>
        <taxon>Pelagomonas</taxon>
    </lineage>
</organism>
<gene>
    <name evidence="1" type="ORF">PECAL_4P22330</name>
</gene>
<evidence type="ECO:0000313" key="1">
    <source>
        <dbReference type="EMBL" id="CAH0374920.1"/>
    </source>
</evidence>
<accession>A0A8J2X1K1</accession>
<dbReference type="OrthoDB" id="161570at2759"/>
<dbReference type="Gene3D" id="2.30.30.140">
    <property type="match status" value="1"/>
</dbReference>
<evidence type="ECO:0008006" key="3">
    <source>
        <dbReference type="Google" id="ProtNLM"/>
    </source>
</evidence>
<name>A0A8J2X1K1_9STRA</name>
<dbReference type="AlphaFoldDB" id="A0A8J2X1K1"/>
<dbReference type="EMBL" id="CAKKNE010000004">
    <property type="protein sequence ID" value="CAH0374920.1"/>
    <property type="molecule type" value="Genomic_DNA"/>
</dbReference>